<proteinExistence type="predicted"/>
<organism evidence="1 2">
    <name type="scientific">Spiromyces aspiralis</name>
    <dbReference type="NCBI Taxonomy" id="68401"/>
    <lineage>
        <taxon>Eukaryota</taxon>
        <taxon>Fungi</taxon>
        <taxon>Fungi incertae sedis</taxon>
        <taxon>Zoopagomycota</taxon>
        <taxon>Kickxellomycotina</taxon>
        <taxon>Kickxellomycetes</taxon>
        <taxon>Kickxellales</taxon>
        <taxon>Kickxellaceae</taxon>
        <taxon>Spiromyces</taxon>
    </lineage>
</organism>
<evidence type="ECO:0000313" key="1">
    <source>
        <dbReference type="EMBL" id="KAJ1677847.1"/>
    </source>
</evidence>
<protein>
    <submittedName>
        <fullName evidence="1">Uncharacterized protein</fullName>
    </submittedName>
</protein>
<dbReference type="Proteomes" id="UP001145114">
    <property type="component" value="Unassembled WGS sequence"/>
</dbReference>
<keyword evidence="2" id="KW-1185">Reference proteome</keyword>
<accession>A0ACC1HRH7</accession>
<dbReference type="EMBL" id="JAMZIH010001857">
    <property type="protein sequence ID" value="KAJ1677847.1"/>
    <property type="molecule type" value="Genomic_DNA"/>
</dbReference>
<comment type="caution">
    <text evidence="1">The sequence shown here is derived from an EMBL/GenBank/DDBJ whole genome shotgun (WGS) entry which is preliminary data.</text>
</comment>
<evidence type="ECO:0000313" key="2">
    <source>
        <dbReference type="Proteomes" id="UP001145114"/>
    </source>
</evidence>
<sequence length="301" mass="33909">MLTALRCKDNKHGVGPSQQLHRNSAIRNYATEANDGADEGGDMSAAQMELAYEQPEGVSDKVWEGYAYIRDRTSDIDTLHNLPKQSSLENLILEVSNAEELRLLVPLVARWRLCKGLQMTEKITQFLIEASGRVGEPEIVVEILMDRWRYKLFPTSYGVSLLFKQLGDKAREAVKLEGEESETAKALVDQMYQVFVAYEEYGVEQDRFAYGALISASIEAGTDLGWERAVAMGEEAVKAYGDKPKLTFEAAHGLRGGFVRRGDTEKANKYTEVIENHGLKRTKRPIVHYDKEGRMKLQDRA</sequence>
<name>A0ACC1HRH7_9FUNG</name>
<reference evidence="1" key="1">
    <citation type="submission" date="2022-06" db="EMBL/GenBank/DDBJ databases">
        <title>Phylogenomic reconstructions and comparative analyses of Kickxellomycotina fungi.</title>
        <authorList>
            <person name="Reynolds N.K."/>
            <person name="Stajich J.E."/>
            <person name="Barry K."/>
            <person name="Grigoriev I.V."/>
            <person name="Crous P."/>
            <person name="Smith M.E."/>
        </authorList>
    </citation>
    <scope>NUCLEOTIDE SEQUENCE</scope>
    <source>
        <strain evidence="1">RSA 2271</strain>
    </source>
</reference>
<gene>
    <name evidence="1" type="ORF">EV182_005316</name>
</gene>